<dbReference type="PANTHER" id="PTHR37029:SF1">
    <property type="entry name" value="SSR1768 PROTEIN"/>
    <property type="match status" value="1"/>
</dbReference>
<protein>
    <submittedName>
        <fullName evidence="1">DUF2283 domain-containing protein</fullName>
    </submittedName>
</protein>
<reference evidence="1 2" key="1">
    <citation type="submission" date="2019-01" db="EMBL/GenBank/DDBJ databases">
        <title>Coherence of Microcystis species and biogeography revealed through population genomics.</title>
        <authorList>
            <person name="Perez-Carrascal O.M."/>
            <person name="Terrat Y."/>
            <person name="Giani A."/>
            <person name="Fortin N."/>
            <person name="Tromas N."/>
            <person name="Shapiro B.J."/>
        </authorList>
    </citation>
    <scope>NUCLEOTIDE SEQUENCE [LARGE SCALE GENOMIC DNA]</scope>
    <source>
        <strain evidence="1">Mf_QC_C_20070823_S10D</strain>
    </source>
</reference>
<organism evidence="1 2">
    <name type="scientific">Microcystis flos-aquae Mf_QC_C_20070823_S10D</name>
    <dbReference type="NCBI Taxonomy" id="2486236"/>
    <lineage>
        <taxon>Bacteria</taxon>
        <taxon>Bacillati</taxon>
        <taxon>Cyanobacteriota</taxon>
        <taxon>Cyanophyceae</taxon>
        <taxon>Oscillatoriophycideae</taxon>
        <taxon>Chroococcales</taxon>
        <taxon>Microcystaceae</taxon>
        <taxon>Microcystis</taxon>
    </lineage>
</organism>
<name>A0A552KKI1_9CHRO</name>
<evidence type="ECO:0000313" key="1">
    <source>
        <dbReference type="EMBL" id="TRV08449.1"/>
    </source>
</evidence>
<dbReference type="Proteomes" id="UP000315868">
    <property type="component" value="Unassembled WGS sequence"/>
</dbReference>
<proteinExistence type="predicted"/>
<evidence type="ECO:0000313" key="2">
    <source>
        <dbReference type="Proteomes" id="UP000315868"/>
    </source>
</evidence>
<accession>A0A552KKI1</accession>
<gene>
    <name evidence="1" type="ORF">EWV45_17820</name>
</gene>
<dbReference type="InterPro" id="IPR019270">
    <property type="entry name" value="DUF2283"/>
</dbReference>
<dbReference type="PANTHER" id="PTHR37029">
    <property type="entry name" value="SSR1768 PROTEIN"/>
    <property type="match status" value="1"/>
</dbReference>
<dbReference type="EMBL" id="SFAM01000162">
    <property type="protein sequence ID" value="TRV08449.1"/>
    <property type="molecule type" value="Genomic_DNA"/>
</dbReference>
<comment type="caution">
    <text evidence="1">The sequence shown here is derived from an EMBL/GenBank/DDBJ whole genome shotgun (WGS) entry which is preliminary data.</text>
</comment>
<sequence>MKIIYDPEVDIMNIIFCETTIAESNEDENGMIFDYNDEGKIVGIEILDASQRVDNPQAISYVIQLSKPS</sequence>
<dbReference type="Pfam" id="PF10049">
    <property type="entry name" value="DUF2283"/>
    <property type="match status" value="1"/>
</dbReference>
<dbReference type="AlphaFoldDB" id="A0A552KKI1"/>